<organism evidence="1 2">
    <name type="scientific">Ixodes persulcatus</name>
    <name type="common">Taiga tick</name>
    <dbReference type="NCBI Taxonomy" id="34615"/>
    <lineage>
        <taxon>Eukaryota</taxon>
        <taxon>Metazoa</taxon>
        <taxon>Ecdysozoa</taxon>
        <taxon>Arthropoda</taxon>
        <taxon>Chelicerata</taxon>
        <taxon>Arachnida</taxon>
        <taxon>Acari</taxon>
        <taxon>Parasitiformes</taxon>
        <taxon>Ixodida</taxon>
        <taxon>Ixodoidea</taxon>
        <taxon>Ixodidae</taxon>
        <taxon>Ixodinae</taxon>
        <taxon>Ixodes</taxon>
    </lineage>
</organism>
<gene>
    <name evidence="1" type="ORF">HPB47_010581</name>
</gene>
<dbReference type="EMBL" id="JABSTQ010011362">
    <property type="protein sequence ID" value="KAG0412290.1"/>
    <property type="molecule type" value="Genomic_DNA"/>
</dbReference>
<protein>
    <submittedName>
        <fullName evidence="1">Uncharacterized protein</fullName>
    </submittedName>
</protein>
<comment type="caution">
    <text evidence="1">The sequence shown here is derived from an EMBL/GenBank/DDBJ whole genome shotgun (WGS) entry which is preliminary data.</text>
</comment>
<proteinExistence type="predicted"/>
<reference evidence="1 2" key="1">
    <citation type="journal article" date="2020" name="Cell">
        <title>Large-Scale Comparative Analyses of Tick Genomes Elucidate Their Genetic Diversity and Vector Capacities.</title>
        <authorList>
            <consortium name="Tick Genome and Microbiome Consortium (TIGMIC)"/>
            <person name="Jia N."/>
            <person name="Wang J."/>
            <person name="Shi W."/>
            <person name="Du L."/>
            <person name="Sun Y."/>
            <person name="Zhan W."/>
            <person name="Jiang J.F."/>
            <person name="Wang Q."/>
            <person name="Zhang B."/>
            <person name="Ji P."/>
            <person name="Bell-Sakyi L."/>
            <person name="Cui X.M."/>
            <person name="Yuan T.T."/>
            <person name="Jiang B.G."/>
            <person name="Yang W.F."/>
            <person name="Lam T.T."/>
            <person name="Chang Q.C."/>
            <person name="Ding S.J."/>
            <person name="Wang X.J."/>
            <person name="Zhu J.G."/>
            <person name="Ruan X.D."/>
            <person name="Zhao L."/>
            <person name="Wei J.T."/>
            <person name="Ye R.Z."/>
            <person name="Que T.C."/>
            <person name="Du C.H."/>
            <person name="Zhou Y.H."/>
            <person name="Cheng J.X."/>
            <person name="Dai P.F."/>
            <person name="Guo W.B."/>
            <person name="Han X.H."/>
            <person name="Huang E.J."/>
            <person name="Li L.F."/>
            <person name="Wei W."/>
            <person name="Gao Y.C."/>
            <person name="Liu J.Z."/>
            <person name="Shao H.Z."/>
            <person name="Wang X."/>
            <person name="Wang C.C."/>
            <person name="Yang T.C."/>
            <person name="Huo Q.B."/>
            <person name="Li W."/>
            <person name="Chen H.Y."/>
            <person name="Chen S.E."/>
            <person name="Zhou L.G."/>
            <person name="Ni X.B."/>
            <person name="Tian J.H."/>
            <person name="Sheng Y."/>
            <person name="Liu T."/>
            <person name="Pan Y.S."/>
            <person name="Xia L.Y."/>
            <person name="Li J."/>
            <person name="Zhao F."/>
            <person name="Cao W.C."/>
        </authorList>
    </citation>
    <scope>NUCLEOTIDE SEQUENCE [LARGE SCALE GENOMIC DNA]</scope>
    <source>
        <strain evidence="1">Iper-2018</strain>
    </source>
</reference>
<accession>A0AC60NYQ6</accession>
<evidence type="ECO:0000313" key="1">
    <source>
        <dbReference type="EMBL" id="KAG0412290.1"/>
    </source>
</evidence>
<dbReference type="Proteomes" id="UP000805193">
    <property type="component" value="Unassembled WGS sequence"/>
</dbReference>
<keyword evidence="2" id="KW-1185">Reference proteome</keyword>
<sequence length="652" mass="70167">MGPSKTAGTHGEGSPDETSDSLSCSEPGYHADASTGCRKYHHCGKLLDGTWRKITLSCPSGTSFDQSRLGCIPGHVPCGQLEDSTAVTAVNAGQNIPPEETVTESVPTLAGDKDVPSANKEVVGKNKSPLCPHSFGYFPDVESNCRRYYACVTLKKDTVYTHYFECPGVTRFDREKMLCVKPKHASPCKAFTEDDLRTRPTDVHSLSAGEKTSWNLTLTSEKSVDHMDRVIANYILSHVRPEARQQNGSVLSSQYLTEVQPLPQTMLAALKLIHVNLGSVTNDTGLLRQYANQYGKYGVYVGSALIQHGKSAIGNITEYVNGTNLDTMSKYIRVSVALDPLKKAYDSVRRVFLPGSHGSPPAGVSAQDVKYLEELGAASNSSKDTSANNGSSNGLLEPSSTEAPLASSGHVTPRPTVNFSRHTTPGKPQIESHQTQFDRAPSADPIVIRPASHVSRPLSKLAAVQAGPGYHAPAPPRRQADAGQKVKLTTATPLLSKQRVSDSPGGRITADEVARVITQSPPLSEPAAVPSYKKPPQVRPIPHPEVKQPSSSGHDYVKFYEQLFKGMNRDSPASQNFGQLPGLTLSYGYQPVMSCCGPVHPMMTPDFDDMRSGETTPDSYVGSASSMEEALTWDRKETSKMATVVADASAPS</sequence>
<name>A0AC60NYQ6_IXOPE</name>
<evidence type="ECO:0000313" key="2">
    <source>
        <dbReference type="Proteomes" id="UP000805193"/>
    </source>
</evidence>